<evidence type="ECO:0008006" key="3">
    <source>
        <dbReference type="Google" id="ProtNLM"/>
    </source>
</evidence>
<sequence length="182" mass="21181">MGCAQESKRYLKLKQNISYWEGYVLNRDSVKITGLVKDNLLNDTKKYSAVTFVQKDGTKLKLYPNTIKGYGYSSHNFISNGSSFLENVQHGRKLSLYKNVTVTSWSAGGAPGMAPMTHTNVKENFYVKRYNETVFKEVRKKNFKQDFSDYFKDCEELSNKILNEEYNHKDISKIVRKYNYCQ</sequence>
<organism evidence="1 2">
    <name type="scientific">Marivirga lumbricoides</name>
    <dbReference type="NCBI Taxonomy" id="1046115"/>
    <lineage>
        <taxon>Bacteria</taxon>
        <taxon>Pseudomonadati</taxon>
        <taxon>Bacteroidota</taxon>
        <taxon>Cytophagia</taxon>
        <taxon>Cytophagales</taxon>
        <taxon>Marivirgaceae</taxon>
        <taxon>Marivirga</taxon>
    </lineage>
</organism>
<evidence type="ECO:0000313" key="2">
    <source>
        <dbReference type="Proteomes" id="UP000636010"/>
    </source>
</evidence>
<dbReference type="EMBL" id="BMEC01000001">
    <property type="protein sequence ID" value="GGC21369.1"/>
    <property type="molecule type" value="Genomic_DNA"/>
</dbReference>
<evidence type="ECO:0000313" key="1">
    <source>
        <dbReference type="EMBL" id="GGC21369.1"/>
    </source>
</evidence>
<protein>
    <recommendedName>
        <fullName evidence="3">Lipoprotein</fullName>
    </recommendedName>
</protein>
<gene>
    <name evidence="1" type="ORF">GCM10011506_03240</name>
</gene>
<proteinExistence type="predicted"/>
<name>A0ABQ1L8W6_9BACT</name>
<reference evidence="2" key="1">
    <citation type="journal article" date="2019" name="Int. J. Syst. Evol. Microbiol.">
        <title>The Global Catalogue of Microorganisms (GCM) 10K type strain sequencing project: providing services to taxonomists for standard genome sequencing and annotation.</title>
        <authorList>
            <consortium name="The Broad Institute Genomics Platform"/>
            <consortium name="The Broad Institute Genome Sequencing Center for Infectious Disease"/>
            <person name="Wu L."/>
            <person name="Ma J."/>
        </authorList>
    </citation>
    <scope>NUCLEOTIDE SEQUENCE [LARGE SCALE GENOMIC DNA]</scope>
    <source>
        <strain evidence="2">CGMCC 1.10832</strain>
    </source>
</reference>
<dbReference type="Proteomes" id="UP000636010">
    <property type="component" value="Unassembled WGS sequence"/>
</dbReference>
<keyword evidence="2" id="KW-1185">Reference proteome</keyword>
<comment type="caution">
    <text evidence="1">The sequence shown here is derived from an EMBL/GenBank/DDBJ whole genome shotgun (WGS) entry which is preliminary data.</text>
</comment>
<accession>A0ABQ1L8W6</accession>